<dbReference type="AlphaFoldDB" id="A0A6A6MED1"/>
<organism evidence="1 2">
    <name type="scientific">Hevea brasiliensis</name>
    <name type="common">Para rubber tree</name>
    <name type="synonym">Siphonia brasiliensis</name>
    <dbReference type="NCBI Taxonomy" id="3981"/>
    <lineage>
        <taxon>Eukaryota</taxon>
        <taxon>Viridiplantae</taxon>
        <taxon>Streptophyta</taxon>
        <taxon>Embryophyta</taxon>
        <taxon>Tracheophyta</taxon>
        <taxon>Spermatophyta</taxon>
        <taxon>Magnoliopsida</taxon>
        <taxon>eudicotyledons</taxon>
        <taxon>Gunneridae</taxon>
        <taxon>Pentapetalae</taxon>
        <taxon>rosids</taxon>
        <taxon>fabids</taxon>
        <taxon>Malpighiales</taxon>
        <taxon>Euphorbiaceae</taxon>
        <taxon>Crotonoideae</taxon>
        <taxon>Micrandreae</taxon>
        <taxon>Hevea</taxon>
    </lineage>
</organism>
<accession>A0A6A6MED1</accession>
<comment type="caution">
    <text evidence="1">The sequence shown here is derived from an EMBL/GenBank/DDBJ whole genome shotgun (WGS) entry which is preliminary data.</text>
</comment>
<evidence type="ECO:0000313" key="2">
    <source>
        <dbReference type="Proteomes" id="UP000467840"/>
    </source>
</evidence>
<evidence type="ECO:0000313" key="1">
    <source>
        <dbReference type="EMBL" id="KAF2312131.1"/>
    </source>
</evidence>
<dbReference type="EMBL" id="JAAGAX010000006">
    <property type="protein sequence ID" value="KAF2312131.1"/>
    <property type="molecule type" value="Genomic_DNA"/>
</dbReference>
<reference evidence="1 2" key="1">
    <citation type="journal article" date="2020" name="Mol. Plant">
        <title>The Chromosome-Based Rubber Tree Genome Provides New Insights into Spurge Genome Evolution and Rubber Biosynthesis.</title>
        <authorList>
            <person name="Liu J."/>
            <person name="Shi C."/>
            <person name="Shi C.C."/>
            <person name="Li W."/>
            <person name="Zhang Q.J."/>
            <person name="Zhang Y."/>
            <person name="Li K."/>
            <person name="Lu H.F."/>
            <person name="Shi C."/>
            <person name="Zhu S.T."/>
            <person name="Xiao Z.Y."/>
            <person name="Nan H."/>
            <person name="Yue Y."/>
            <person name="Zhu X.G."/>
            <person name="Wu Y."/>
            <person name="Hong X.N."/>
            <person name="Fan G.Y."/>
            <person name="Tong Y."/>
            <person name="Zhang D."/>
            <person name="Mao C.L."/>
            <person name="Liu Y.L."/>
            <person name="Hao S.J."/>
            <person name="Liu W.Q."/>
            <person name="Lv M.Q."/>
            <person name="Zhang H.B."/>
            <person name="Liu Y."/>
            <person name="Hu-Tang G.R."/>
            <person name="Wang J.P."/>
            <person name="Wang J.H."/>
            <person name="Sun Y.H."/>
            <person name="Ni S.B."/>
            <person name="Chen W.B."/>
            <person name="Zhang X.C."/>
            <person name="Jiao Y.N."/>
            <person name="Eichler E.E."/>
            <person name="Li G.H."/>
            <person name="Liu X."/>
            <person name="Gao L.Z."/>
        </authorList>
    </citation>
    <scope>NUCLEOTIDE SEQUENCE [LARGE SCALE GENOMIC DNA]</scope>
    <source>
        <strain evidence="2">cv. GT1</strain>
        <tissue evidence="1">Leaf</tissue>
    </source>
</reference>
<name>A0A6A6MED1_HEVBR</name>
<keyword evidence="2" id="KW-1185">Reference proteome</keyword>
<gene>
    <name evidence="1" type="ORF">GH714_028189</name>
</gene>
<protein>
    <submittedName>
        <fullName evidence="1">Uncharacterized protein</fullName>
    </submittedName>
</protein>
<proteinExistence type="predicted"/>
<dbReference type="Proteomes" id="UP000467840">
    <property type="component" value="Chromosome 14"/>
</dbReference>
<sequence>MDQNNGGATALKEVNNSKAIALMEAKMKKLCDLLSKGLNVDFLYFEPPQTIVRTKENVVKKQALTYDEMEAERETQADTESDDEEQQICNPLKLQWVGMESLFLTGCINFMVLVRDYIICSVAHKIANSFAAA</sequence>